<dbReference type="InterPro" id="IPR023214">
    <property type="entry name" value="HAD_sf"/>
</dbReference>
<dbReference type="Gene3D" id="3.40.50.1000">
    <property type="entry name" value="HAD superfamily/HAD-like"/>
    <property type="match status" value="1"/>
</dbReference>
<gene>
    <name evidence="1" type="ORF">MU1_11500</name>
</gene>
<keyword evidence="2" id="KW-1185">Reference proteome</keyword>
<dbReference type="EMBL" id="BSSQ01000004">
    <property type="protein sequence ID" value="GLX66806.1"/>
    <property type="molecule type" value="Genomic_DNA"/>
</dbReference>
<dbReference type="SFLD" id="SFLDG01135">
    <property type="entry name" value="C1.5.6:_HAD__Beta-PGM__Phospha"/>
    <property type="match status" value="1"/>
</dbReference>
<sequence>MAKALIFDFDGTILDTETPWYEAFRELYAEHNVELTLEQYSQCIGTSLHLFNPYEYLITDCGITIDRDAFRARVHEKHAELMRNELVRPGVVSFLDSAKAAGLRIGLASSSKLDWVTRHLDRLGLASYFECIRTADHVTHVKPDPSLYLQAISELGIEAADAIAIEDSPNGAKAALAAGLHCVVLPNKITKLLDFGTITKHGQSLEDISFEHLIRDPSGFLARAAV</sequence>
<dbReference type="InterPro" id="IPR006439">
    <property type="entry name" value="HAD-SF_hydro_IA"/>
</dbReference>
<comment type="caution">
    <text evidence="1">The sequence shown here is derived from an EMBL/GenBank/DDBJ whole genome shotgun (WGS) entry which is preliminary data.</text>
</comment>
<dbReference type="SUPFAM" id="SSF56784">
    <property type="entry name" value="HAD-like"/>
    <property type="match status" value="1"/>
</dbReference>
<dbReference type="Pfam" id="PF13419">
    <property type="entry name" value="HAD_2"/>
    <property type="match status" value="1"/>
</dbReference>
<dbReference type="Proteomes" id="UP001157114">
    <property type="component" value="Unassembled WGS sequence"/>
</dbReference>
<dbReference type="SFLD" id="SFLDS00003">
    <property type="entry name" value="Haloacid_Dehalogenase"/>
    <property type="match status" value="1"/>
</dbReference>
<evidence type="ECO:0000313" key="1">
    <source>
        <dbReference type="EMBL" id="GLX66806.1"/>
    </source>
</evidence>
<dbReference type="NCBIfam" id="TIGR01509">
    <property type="entry name" value="HAD-SF-IA-v3"/>
    <property type="match status" value="1"/>
</dbReference>
<reference evidence="1 2" key="1">
    <citation type="submission" date="2023-03" db="EMBL/GenBank/DDBJ databases">
        <title>Draft genome sequence of the bacteria which degrade cell wall of Tricholomamatutake.</title>
        <authorList>
            <person name="Konishi Y."/>
            <person name="Fukuta Y."/>
            <person name="Shirasaka N."/>
        </authorList>
    </citation>
    <scope>NUCLEOTIDE SEQUENCE [LARGE SCALE GENOMIC DNA]</scope>
    <source>
        <strain evidence="2">mu1</strain>
    </source>
</reference>
<dbReference type="InterPro" id="IPR036412">
    <property type="entry name" value="HAD-like_sf"/>
</dbReference>
<dbReference type="InterPro" id="IPR023198">
    <property type="entry name" value="PGP-like_dom2"/>
</dbReference>
<dbReference type="PANTHER" id="PTHR18901">
    <property type="entry name" value="2-DEOXYGLUCOSE-6-PHOSPHATE PHOSPHATASE 2"/>
    <property type="match status" value="1"/>
</dbReference>
<name>A0ABQ6GBW7_9BACL</name>
<dbReference type="PANTHER" id="PTHR18901:SF38">
    <property type="entry name" value="PSEUDOURIDINE-5'-PHOSPHATASE"/>
    <property type="match status" value="1"/>
</dbReference>
<dbReference type="Gene3D" id="1.10.150.240">
    <property type="entry name" value="Putative phosphatase, domain 2"/>
    <property type="match status" value="1"/>
</dbReference>
<evidence type="ECO:0000313" key="2">
    <source>
        <dbReference type="Proteomes" id="UP001157114"/>
    </source>
</evidence>
<organism evidence="1 2">
    <name type="scientific">Paenibacillus glycanilyticus</name>
    <dbReference type="NCBI Taxonomy" id="126569"/>
    <lineage>
        <taxon>Bacteria</taxon>
        <taxon>Bacillati</taxon>
        <taxon>Bacillota</taxon>
        <taxon>Bacilli</taxon>
        <taxon>Bacillales</taxon>
        <taxon>Paenibacillaceae</taxon>
        <taxon>Paenibacillus</taxon>
    </lineage>
</organism>
<dbReference type="PRINTS" id="PR00413">
    <property type="entry name" value="HADHALOGNASE"/>
</dbReference>
<dbReference type="InterPro" id="IPR041492">
    <property type="entry name" value="HAD_2"/>
</dbReference>
<dbReference type="SFLD" id="SFLDG01129">
    <property type="entry name" value="C1.5:_HAD__Beta-PGM__Phosphata"/>
    <property type="match status" value="1"/>
</dbReference>
<dbReference type="RefSeq" id="WP_284237520.1">
    <property type="nucleotide sequence ID" value="NZ_BSSQ01000004.1"/>
</dbReference>
<protein>
    <submittedName>
        <fullName evidence="1">Haloacid dehalogenase</fullName>
    </submittedName>
</protein>
<accession>A0ABQ6GBW7</accession>
<proteinExistence type="predicted"/>